<dbReference type="GO" id="GO:0009099">
    <property type="term" value="P:L-valine biosynthetic process"/>
    <property type="evidence" value="ECO:0007669"/>
    <property type="project" value="UniProtKB-UniRule"/>
</dbReference>
<evidence type="ECO:0000256" key="4">
    <source>
        <dbReference type="ARBA" id="ARBA00010318"/>
    </source>
</evidence>
<dbReference type="AlphaFoldDB" id="A0A6H1UIL4"/>
<dbReference type="Gene3D" id="3.40.50.720">
    <property type="entry name" value="NAD(P)-binding Rossmann-like Domain"/>
    <property type="match status" value="1"/>
</dbReference>
<feature type="binding site" evidence="11 12">
    <location>
        <position position="191"/>
    </location>
    <ligand>
        <name>Mg(2+)</name>
        <dbReference type="ChEBI" id="CHEBI:18420"/>
        <label>1</label>
    </ligand>
</feature>
<dbReference type="Pfam" id="PF07991">
    <property type="entry name" value="KARI_N"/>
    <property type="match status" value="1"/>
</dbReference>
<keyword evidence="7 11" id="KW-0460">Magnesium</keyword>
<evidence type="ECO:0000256" key="1">
    <source>
        <dbReference type="ARBA" id="ARBA00002172"/>
    </source>
</evidence>
<evidence type="ECO:0000256" key="8">
    <source>
        <dbReference type="ARBA" id="ARBA00023002"/>
    </source>
</evidence>
<gene>
    <name evidence="11 15" type="primary">ilvC</name>
    <name evidence="15" type="ORF">HER31_14820</name>
</gene>
<dbReference type="GO" id="GO:0016853">
    <property type="term" value="F:isomerase activity"/>
    <property type="evidence" value="ECO:0007669"/>
    <property type="project" value="UniProtKB-KW"/>
</dbReference>
<dbReference type="NCBIfam" id="TIGR00465">
    <property type="entry name" value="ilvC"/>
    <property type="match status" value="1"/>
</dbReference>
<feature type="binding site" evidence="11 12">
    <location>
        <position position="191"/>
    </location>
    <ligand>
        <name>Mg(2+)</name>
        <dbReference type="ChEBI" id="CHEBI:18420"/>
        <label>2</label>
    </ligand>
</feature>
<dbReference type="GO" id="GO:0050661">
    <property type="term" value="F:NADP binding"/>
    <property type="evidence" value="ECO:0007669"/>
    <property type="project" value="InterPro"/>
</dbReference>
<comment type="caution">
    <text evidence="11">Lacks conserved residue(s) required for the propagation of feature annotation.</text>
</comment>
<feature type="binding site" evidence="11">
    <location>
        <position position="134"/>
    </location>
    <ligand>
        <name>NADP(+)</name>
        <dbReference type="ChEBI" id="CHEBI:58349"/>
    </ligand>
</feature>
<evidence type="ECO:0000259" key="13">
    <source>
        <dbReference type="PROSITE" id="PS51850"/>
    </source>
</evidence>
<keyword evidence="5 11" id="KW-0028">Amino-acid biosynthesis</keyword>
<evidence type="ECO:0000256" key="9">
    <source>
        <dbReference type="ARBA" id="ARBA00023304"/>
    </source>
</evidence>
<evidence type="ECO:0000256" key="7">
    <source>
        <dbReference type="ARBA" id="ARBA00022842"/>
    </source>
</evidence>
<dbReference type="HAMAP" id="MF_00435">
    <property type="entry name" value="IlvC"/>
    <property type="match status" value="1"/>
</dbReference>
<dbReference type="SUPFAM" id="SSF48179">
    <property type="entry name" value="6-phosphogluconate dehydrogenase C-terminal domain-like"/>
    <property type="match status" value="1"/>
</dbReference>
<sequence>MTQMYHQADANPSLLEGKTIAVLGYGSQGRGQSLNLRDSGANVVIGLRPGGASWQQAEQEGWQPVGFTDAVRDADIVMMLTPDMVQAEIYSEHVEPNIKPGAMLMFSHGLNIIYDLIKPSAEIDVTMVAPKGPGFLVRTEYEKGAGVPCLMAVHQDASGNAHAKALAYADAIGGTRGGVLTTNFKEETETDLFGEQAVLCGGAISLVQAGWETLTEAGYQPELAYFECLHELKLIVDLLYEGGVSRMHEFVSDTAAYGAVTRGPRVVDGRAKEEMKKVLAEIQSGEFAREWIAEHKSGSENYRRLQKADCDHPIEAVGADLRARMPWLNRGE</sequence>
<name>A0A6H1UIL4_9GAMM</name>
<keyword evidence="8 11" id="KW-0560">Oxidoreductase</keyword>
<dbReference type="EMBL" id="CP051180">
    <property type="protein sequence ID" value="QIZ78056.1"/>
    <property type="molecule type" value="Genomic_DNA"/>
</dbReference>
<evidence type="ECO:0000256" key="12">
    <source>
        <dbReference type="PROSITE-ProRule" id="PRU01198"/>
    </source>
</evidence>
<evidence type="ECO:0000313" key="16">
    <source>
        <dbReference type="Proteomes" id="UP000501602"/>
    </source>
</evidence>
<dbReference type="PANTHER" id="PTHR21371">
    <property type="entry name" value="KETOL-ACID REDUCTOISOMERASE, MITOCHONDRIAL"/>
    <property type="match status" value="1"/>
</dbReference>
<dbReference type="PANTHER" id="PTHR21371:SF1">
    <property type="entry name" value="KETOL-ACID REDUCTOISOMERASE, MITOCHONDRIAL"/>
    <property type="match status" value="1"/>
</dbReference>
<feature type="binding site" evidence="11">
    <location>
        <position position="53"/>
    </location>
    <ligand>
        <name>NADP(+)</name>
        <dbReference type="ChEBI" id="CHEBI:58349"/>
    </ligand>
</feature>
<comment type="similarity">
    <text evidence="4 11 12">Belongs to the ketol-acid reductoisomerase family.</text>
</comment>
<comment type="catalytic activity">
    <reaction evidence="11">
        <text>(2R,3R)-2,3-dihydroxy-3-methylpentanoate + NADP(+) = (S)-2-ethyl-2-hydroxy-3-oxobutanoate + NADPH + H(+)</text>
        <dbReference type="Rhea" id="RHEA:13493"/>
        <dbReference type="ChEBI" id="CHEBI:15378"/>
        <dbReference type="ChEBI" id="CHEBI:49256"/>
        <dbReference type="ChEBI" id="CHEBI:49258"/>
        <dbReference type="ChEBI" id="CHEBI:57783"/>
        <dbReference type="ChEBI" id="CHEBI:58349"/>
        <dbReference type="EC" id="1.1.1.86"/>
    </reaction>
</comment>
<evidence type="ECO:0000256" key="6">
    <source>
        <dbReference type="ARBA" id="ARBA00022723"/>
    </source>
</evidence>
<evidence type="ECO:0000256" key="3">
    <source>
        <dbReference type="ARBA" id="ARBA00004885"/>
    </source>
</evidence>
<keyword evidence="16" id="KW-1185">Reference proteome</keyword>
<dbReference type="GO" id="GO:0009097">
    <property type="term" value="P:isoleucine biosynthetic process"/>
    <property type="evidence" value="ECO:0007669"/>
    <property type="project" value="UniProtKB-UniRule"/>
</dbReference>
<proteinExistence type="inferred from homology"/>
<dbReference type="KEGG" id="fes:HER31_14820"/>
<reference evidence="15 16" key="1">
    <citation type="submission" date="2020-04" db="EMBL/GenBank/DDBJ databases">
        <title>Ferrimonas sp. S7 isolated from sea water.</title>
        <authorList>
            <person name="Bae S.S."/>
            <person name="Baek K."/>
        </authorList>
    </citation>
    <scope>NUCLEOTIDE SEQUENCE [LARGE SCALE GENOMIC DNA]</scope>
    <source>
        <strain evidence="15 16">S7</strain>
    </source>
</reference>
<evidence type="ECO:0000313" key="15">
    <source>
        <dbReference type="EMBL" id="QIZ78056.1"/>
    </source>
</evidence>
<dbReference type="InterPro" id="IPR013023">
    <property type="entry name" value="KARI"/>
</dbReference>
<dbReference type="PROSITE" id="PS51850">
    <property type="entry name" value="KARI_N"/>
    <property type="match status" value="1"/>
</dbReference>
<dbReference type="FunFam" id="3.40.50.720:FF:000023">
    <property type="entry name" value="Ketol-acid reductoisomerase (NADP(+))"/>
    <property type="match status" value="1"/>
</dbReference>
<comment type="cofactor">
    <cofactor evidence="11">
        <name>Mg(2+)</name>
        <dbReference type="ChEBI" id="CHEBI:18420"/>
    </cofactor>
    <text evidence="11">Binds 2 magnesium ions per subunit.</text>
</comment>
<comment type="pathway">
    <text evidence="3 11">Amino-acid biosynthesis; L-isoleucine biosynthesis; L-isoleucine from 2-oxobutanoate: step 2/4.</text>
</comment>
<dbReference type="Gene3D" id="6.10.240.10">
    <property type="match status" value="1"/>
</dbReference>
<protein>
    <recommendedName>
        <fullName evidence="11">Ketol-acid reductoisomerase (NADP(+))</fullName>
        <shortName evidence="11">KARI</shortName>
        <ecNumber evidence="11">1.1.1.86</ecNumber>
    </recommendedName>
    <alternativeName>
        <fullName evidence="11">Acetohydroxy-acid isomeroreductase</fullName>
        <shortName evidence="11">AHIR</shortName>
    </alternativeName>
    <alternativeName>
        <fullName evidence="11">Alpha-keto-beta-hydroxylacyl reductoisomerase</fullName>
    </alternativeName>
</protein>
<comment type="catalytic activity">
    <reaction evidence="10 11">
        <text>(2R)-2,3-dihydroxy-3-methylbutanoate + NADP(+) = (2S)-2-acetolactate + NADPH + H(+)</text>
        <dbReference type="Rhea" id="RHEA:22068"/>
        <dbReference type="ChEBI" id="CHEBI:15378"/>
        <dbReference type="ChEBI" id="CHEBI:49072"/>
        <dbReference type="ChEBI" id="CHEBI:57783"/>
        <dbReference type="ChEBI" id="CHEBI:58349"/>
        <dbReference type="ChEBI" id="CHEBI:58476"/>
        <dbReference type="EC" id="1.1.1.86"/>
    </reaction>
</comment>
<dbReference type="SUPFAM" id="SSF51735">
    <property type="entry name" value="NAD(P)-binding Rossmann-fold domains"/>
    <property type="match status" value="1"/>
</dbReference>
<comment type="function">
    <text evidence="1 11">Involved in the biosynthesis of branched-chain amino acids (BCAA). Catalyzes an alkyl-migration followed by a ketol-acid reduction of (S)-2-acetolactate (S2AL) to yield (R)-2,3-dihydroxy-isovalerate. In the isomerase reaction, S2AL is rearranged via a Mg-dependent methyl migration to produce 3-hydroxy-3-methyl-2-ketobutyrate (HMKB). In the reductase reaction, this 2-ketoacid undergoes a metal-dependent reduction by NADPH to yield (R)-2,3-dihydroxy-isovalerate.</text>
</comment>
<feature type="binding site" evidence="11 12">
    <location>
        <position position="252"/>
    </location>
    <ligand>
        <name>substrate</name>
    </ligand>
</feature>
<dbReference type="InterPro" id="IPR036291">
    <property type="entry name" value="NAD(P)-bd_dom_sf"/>
</dbReference>
<accession>A0A6H1UIL4</accession>
<keyword evidence="9 11" id="KW-0100">Branched-chain amino acid biosynthesis</keyword>
<keyword evidence="15" id="KW-0413">Isomerase</keyword>
<dbReference type="Proteomes" id="UP000501602">
    <property type="component" value="Chromosome"/>
</dbReference>
<feature type="domain" description="KARI N-terminal Rossmann" evidence="13">
    <location>
        <begin position="2"/>
        <end position="182"/>
    </location>
</feature>
<feature type="binding site" evidence="11 12">
    <location>
        <position position="227"/>
    </location>
    <ligand>
        <name>Mg(2+)</name>
        <dbReference type="ChEBI" id="CHEBI:18420"/>
        <label>2</label>
    </ligand>
</feature>
<dbReference type="PIRSF" id="PIRSF000116">
    <property type="entry name" value="IlvC_gammaproteo"/>
    <property type="match status" value="1"/>
</dbReference>
<dbReference type="InterPro" id="IPR014359">
    <property type="entry name" value="KARI_prok"/>
</dbReference>
<evidence type="ECO:0000256" key="10">
    <source>
        <dbReference type="ARBA" id="ARBA00049021"/>
    </source>
</evidence>
<evidence type="ECO:0000256" key="2">
    <source>
        <dbReference type="ARBA" id="ARBA00004864"/>
    </source>
</evidence>
<dbReference type="GO" id="GO:0004455">
    <property type="term" value="F:ketol-acid reductoisomerase activity"/>
    <property type="evidence" value="ECO:0007669"/>
    <property type="project" value="UniProtKB-UniRule"/>
</dbReference>
<feature type="binding site" evidence="11">
    <location>
        <position position="48"/>
    </location>
    <ligand>
        <name>NADP(+)</name>
        <dbReference type="ChEBI" id="CHEBI:58349"/>
    </ligand>
</feature>
<dbReference type="GO" id="GO:0000287">
    <property type="term" value="F:magnesium ion binding"/>
    <property type="evidence" value="ECO:0007669"/>
    <property type="project" value="UniProtKB-UniRule"/>
</dbReference>
<comment type="pathway">
    <text evidence="2 11">Amino-acid biosynthesis; L-valine biosynthesis; L-valine from pyruvate: step 2/4.</text>
</comment>
<feature type="binding site" evidence="11 12">
    <location>
        <position position="195"/>
    </location>
    <ligand>
        <name>Mg(2+)</name>
        <dbReference type="ChEBI" id="CHEBI:18420"/>
        <label>1</label>
    </ligand>
</feature>
<dbReference type="EC" id="1.1.1.86" evidence="11"/>
<feature type="binding site" evidence="11 12">
    <location>
        <position position="231"/>
    </location>
    <ligand>
        <name>Mg(2+)</name>
        <dbReference type="ChEBI" id="CHEBI:18420"/>
        <label>2</label>
    </ligand>
</feature>
<dbReference type="RefSeq" id="WP_168661651.1">
    <property type="nucleotide sequence ID" value="NZ_CP051180.1"/>
</dbReference>
<dbReference type="InterPro" id="IPR000506">
    <property type="entry name" value="KARI_C"/>
</dbReference>
<dbReference type="NCBIfam" id="NF009940">
    <property type="entry name" value="PRK13403.1"/>
    <property type="match status" value="1"/>
</dbReference>
<dbReference type="Pfam" id="PF01450">
    <property type="entry name" value="KARI_C"/>
    <property type="match status" value="1"/>
</dbReference>
<feature type="active site" evidence="11">
    <location>
        <position position="108"/>
    </location>
</feature>
<evidence type="ECO:0000256" key="11">
    <source>
        <dbReference type="HAMAP-Rule" id="MF_00435"/>
    </source>
</evidence>
<evidence type="ECO:0000256" key="5">
    <source>
        <dbReference type="ARBA" id="ARBA00022605"/>
    </source>
</evidence>
<keyword evidence="11" id="KW-0521">NADP</keyword>
<keyword evidence="6 11" id="KW-0479">Metal-binding</keyword>
<feature type="domain" description="KARI C-terminal knotted" evidence="14">
    <location>
        <begin position="183"/>
        <end position="328"/>
    </location>
</feature>
<dbReference type="UniPathway" id="UPA00049">
    <property type="reaction ID" value="UER00060"/>
</dbReference>
<evidence type="ECO:0000259" key="14">
    <source>
        <dbReference type="PROSITE" id="PS51851"/>
    </source>
</evidence>
<dbReference type="NCBIfam" id="NF004017">
    <property type="entry name" value="PRK05479.1"/>
    <property type="match status" value="1"/>
</dbReference>
<dbReference type="UniPathway" id="UPA00047">
    <property type="reaction ID" value="UER00056"/>
</dbReference>
<dbReference type="InterPro" id="IPR013116">
    <property type="entry name" value="KARI_N"/>
</dbReference>
<dbReference type="PROSITE" id="PS51851">
    <property type="entry name" value="KARI_C"/>
    <property type="match status" value="1"/>
</dbReference>
<organism evidence="15 16">
    <name type="scientific">Ferrimonas lipolytica</name>
    <dbReference type="NCBI Taxonomy" id="2724191"/>
    <lineage>
        <taxon>Bacteria</taxon>
        <taxon>Pseudomonadati</taxon>
        <taxon>Pseudomonadota</taxon>
        <taxon>Gammaproteobacteria</taxon>
        <taxon>Alteromonadales</taxon>
        <taxon>Ferrimonadaceae</taxon>
        <taxon>Ferrimonas</taxon>
    </lineage>
</organism>
<feature type="binding site" evidence="11">
    <location>
        <begin position="25"/>
        <end position="28"/>
    </location>
    <ligand>
        <name>NADP(+)</name>
        <dbReference type="ChEBI" id="CHEBI:58349"/>
    </ligand>
</feature>
<dbReference type="InterPro" id="IPR008927">
    <property type="entry name" value="6-PGluconate_DH-like_C_sf"/>
</dbReference>